<keyword evidence="5" id="KW-1185">Reference proteome</keyword>
<dbReference type="SUPFAM" id="SSF103647">
    <property type="entry name" value="TSP type-3 repeat"/>
    <property type="match status" value="1"/>
</dbReference>
<dbReference type="AlphaFoldDB" id="U4T7S4"/>
<organism evidence="4 5">
    <name type="scientific">Psychrobacter aquaticus CMS 56</name>
    <dbReference type="NCBI Taxonomy" id="1354303"/>
    <lineage>
        <taxon>Bacteria</taxon>
        <taxon>Pseudomonadati</taxon>
        <taxon>Pseudomonadota</taxon>
        <taxon>Gammaproteobacteria</taxon>
        <taxon>Moraxellales</taxon>
        <taxon>Moraxellaceae</taxon>
        <taxon>Psychrobacter</taxon>
    </lineage>
</organism>
<dbReference type="EMBL" id="AUSW01000015">
    <property type="protein sequence ID" value="ERL56176.1"/>
    <property type="molecule type" value="Genomic_DNA"/>
</dbReference>
<gene>
    <name evidence="4" type="ORF">M917_0854</name>
</gene>
<dbReference type="InterPro" id="IPR006665">
    <property type="entry name" value="OmpA-like"/>
</dbReference>
<dbReference type="STRING" id="1354303.M917_0854"/>
<dbReference type="PROSITE" id="PS51123">
    <property type="entry name" value="OMPA_2"/>
    <property type="match status" value="1"/>
</dbReference>
<evidence type="ECO:0000313" key="5">
    <source>
        <dbReference type="Proteomes" id="UP000016761"/>
    </source>
</evidence>
<sequence length="214" mass="23564">MITKPYNSLLLAASITLAGCQTIATAPSKDIPHYGNIMTMQAADIDSDGDGVLDEIDECPANPENVIVDERGCPFTTIGVGLKMEYRAFFEKGSSALLPKYQLELDKVAEQMNKHDIATMKIEAHASEDEIDRDSSSLPKNRALMVKNYLVSKHNIEPIRLSTFNCGARAPIASSDTEEGKFMNRRVYGLATEPENEIAYQQPNKVASTICVEF</sequence>
<feature type="chain" id="PRO_5004655644" evidence="2">
    <location>
        <begin position="27"/>
        <end position="214"/>
    </location>
</feature>
<evidence type="ECO:0000256" key="2">
    <source>
        <dbReference type="SAM" id="SignalP"/>
    </source>
</evidence>
<dbReference type="Gene3D" id="4.10.1080.10">
    <property type="entry name" value="TSP type-3 repeat"/>
    <property type="match status" value="1"/>
</dbReference>
<dbReference type="Pfam" id="PF00691">
    <property type="entry name" value="OmpA"/>
    <property type="match status" value="1"/>
</dbReference>
<dbReference type="PANTHER" id="PTHR30329">
    <property type="entry name" value="STATOR ELEMENT OF FLAGELLAR MOTOR COMPLEX"/>
    <property type="match status" value="1"/>
</dbReference>
<evidence type="ECO:0000313" key="4">
    <source>
        <dbReference type="EMBL" id="ERL56176.1"/>
    </source>
</evidence>
<dbReference type="RefSeq" id="WP_021813507.1">
    <property type="nucleotide sequence ID" value="NZ_AUSW01000015.1"/>
</dbReference>
<comment type="caution">
    <text evidence="4">The sequence shown here is derived from an EMBL/GenBank/DDBJ whole genome shotgun (WGS) entry which is preliminary data.</text>
</comment>
<evidence type="ECO:0000259" key="3">
    <source>
        <dbReference type="PROSITE" id="PS51123"/>
    </source>
</evidence>
<dbReference type="PANTHER" id="PTHR30329:SF21">
    <property type="entry name" value="LIPOPROTEIN YIAD-RELATED"/>
    <property type="match status" value="1"/>
</dbReference>
<dbReference type="OrthoDB" id="6658491at2"/>
<evidence type="ECO:0000256" key="1">
    <source>
        <dbReference type="PROSITE-ProRule" id="PRU00473"/>
    </source>
</evidence>
<dbReference type="Proteomes" id="UP000016761">
    <property type="component" value="Unassembled WGS sequence"/>
</dbReference>
<dbReference type="SUPFAM" id="SSF103088">
    <property type="entry name" value="OmpA-like"/>
    <property type="match status" value="1"/>
</dbReference>
<dbReference type="CDD" id="cd07185">
    <property type="entry name" value="OmpA_C-like"/>
    <property type="match status" value="1"/>
</dbReference>
<name>U4T7S4_9GAMM</name>
<proteinExistence type="predicted"/>
<dbReference type="InterPro" id="IPR036737">
    <property type="entry name" value="OmpA-like_sf"/>
</dbReference>
<dbReference type="PROSITE" id="PS51257">
    <property type="entry name" value="PROKAR_LIPOPROTEIN"/>
    <property type="match status" value="1"/>
</dbReference>
<keyword evidence="1" id="KW-0472">Membrane</keyword>
<reference evidence="4 5" key="1">
    <citation type="journal article" date="2013" name="Genome Announc.">
        <title>Draft Genome Sequence of Psychrobacter aquaticus Strain CMS 56T, Isolated from a Cyanobacterial Mat Sample Collected from Water Bodies in the McMurdo Dry Valley Region of Antarctica.</title>
        <authorList>
            <person name="Reddy G.S."/>
            <person name="Ara S."/>
            <person name="Singh A."/>
            <person name="Kumar Pinnaka A."/>
            <person name="Shivaji S."/>
        </authorList>
    </citation>
    <scope>NUCLEOTIDE SEQUENCE [LARGE SCALE GENOMIC DNA]</scope>
    <source>
        <strain evidence="4 5">CMS 56</strain>
    </source>
</reference>
<dbReference type="GO" id="GO:0016020">
    <property type="term" value="C:membrane"/>
    <property type="evidence" value="ECO:0007669"/>
    <property type="project" value="UniProtKB-UniRule"/>
</dbReference>
<dbReference type="InterPro" id="IPR050330">
    <property type="entry name" value="Bact_OuterMem_StrucFunc"/>
</dbReference>
<accession>U4T7S4</accession>
<protein>
    <submittedName>
        <fullName evidence="4">Putative outer membrane protein</fullName>
    </submittedName>
</protein>
<dbReference type="PATRIC" id="fig|1354303.4.peg.841"/>
<dbReference type="eggNOG" id="COG2885">
    <property type="taxonomic scope" value="Bacteria"/>
</dbReference>
<keyword evidence="2" id="KW-0732">Signal</keyword>
<dbReference type="GO" id="GO:0005509">
    <property type="term" value="F:calcium ion binding"/>
    <property type="evidence" value="ECO:0007669"/>
    <property type="project" value="InterPro"/>
</dbReference>
<dbReference type="Gene3D" id="3.30.1330.60">
    <property type="entry name" value="OmpA-like domain"/>
    <property type="match status" value="1"/>
</dbReference>
<dbReference type="InterPro" id="IPR028974">
    <property type="entry name" value="TSP_type-3_rpt"/>
</dbReference>
<feature type="signal peptide" evidence="2">
    <location>
        <begin position="1"/>
        <end position="26"/>
    </location>
</feature>
<feature type="domain" description="OmpA-like" evidence="3">
    <location>
        <begin position="77"/>
        <end position="195"/>
    </location>
</feature>